<dbReference type="EMBL" id="CAXITT010000081">
    <property type="protein sequence ID" value="CAL1531104.1"/>
    <property type="molecule type" value="Genomic_DNA"/>
</dbReference>
<dbReference type="Pfam" id="PF00644">
    <property type="entry name" value="PARP"/>
    <property type="match status" value="1"/>
</dbReference>
<dbReference type="AlphaFoldDB" id="A0AAV2HBL4"/>
<comment type="caution">
    <text evidence="3">The sequence shown here is derived from an EMBL/GenBank/DDBJ whole genome shotgun (WGS) entry which is preliminary data.</text>
</comment>
<feature type="compositionally biased region" description="Acidic residues" evidence="1">
    <location>
        <begin position="213"/>
        <end position="236"/>
    </location>
</feature>
<gene>
    <name evidence="3" type="ORF">GSLYS_00005215001</name>
</gene>
<organism evidence="3 4">
    <name type="scientific">Lymnaea stagnalis</name>
    <name type="common">Great pond snail</name>
    <name type="synonym">Helix stagnalis</name>
    <dbReference type="NCBI Taxonomy" id="6523"/>
    <lineage>
        <taxon>Eukaryota</taxon>
        <taxon>Metazoa</taxon>
        <taxon>Spiralia</taxon>
        <taxon>Lophotrochozoa</taxon>
        <taxon>Mollusca</taxon>
        <taxon>Gastropoda</taxon>
        <taxon>Heterobranchia</taxon>
        <taxon>Euthyneura</taxon>
        <taxon>Panpulmonata</taxon>
        <taxon>Hygrophila</taxon>
        <taxon>Lymnaeoidea</taxon>
        <taxon>Lymnaeidae</taxon>
        <taxon>Lymnaea</taxon>
    </lineage>
</organism>
<reference evidence="3 4" key="1">
    <citation type="submission" date="2024-04" db="EMBL/GenBank/DDBJ databases">
        <authorList>
            <consortium name="Genoscope - CEA"/>
            <person name="William W."/>
        </authorList>
    </citation>
    <scope>NUCLEOTIDE SEQUENCE [LARGE SCALE GENOMIC DNA]</scope>
</reference>
<evidence type="ECO:0000313" key="3">
    <source>
        <dbReference type="EMBL" id="CAL1531104.1"/>
    </source>
</evidence>
<feature type="region of interest" description="Disordered" evidence="1">
    <location>
        <begin position="159"/>
        <end position="199"/>
    </location>
</feature>
<dbReference type="GO" id="GO:0016747">
    <property type="term" value="F:acyltransferase activity, transferring groups other than amino-acyl groups"/>
    <property type="evidence" value="ECO:0007669"/>
    <property type="project" value="InterPro"/>
</dbReference>
<keyword evidence="4" id="KW-1185">Reference proteome</keyword>
<name>A0AAV2HBL4_LYMST</name>
<dbReference type="InterPro" id="IPR012317">
    <property type="entry name" value="Poly(ADP-ribose)pol_cat_dom"/>
</dbReference>
<protein>
    <recommendedName>
        <fullName evidence="2">N-acetyltransferase domain-containing protein</fullName>
    </recommendedName>
</protein>
<evidence type="ECO:0000313" key="4">
    <source>
        <dbReference type="Proteomes" id="UP001497497"/>
    </source>
</evidence>
<feature type="domain" description="N-acetyltransferase" evidence="2">
    <location>
        <begin position="195"/>
        <end position="366"/>
    </location>
</feature>
<dbReference type="SUPFAM" id="SSF55729">
    <property type="entry name" value="Acyl-CoA N-acyltransferases (Nat)"/>
    <property type="match status" value="1"/>
</dbReference>
<feature type="compositionally biased region" description="Basic and acidic residues" evidence="1">
    <location>
        <begin position="170"/>
        <end position="190"/>
    </location>
</feature>
<dbReference type="InterPro" id="IPR000182">
    <property type="entry name" value="GNAT_dom"/>
</dbReference>
<evidence type="ECO:0000259" key="2">
    <source>
        <dbReference type="PROSITE" id="PS51186"/>
    </source>
</evidence>
<feature type="region of interest" description="Disordered" evidence="1">
    <location>
        <begin position="211"/>
        <end position="242"/>
    </location>
</feature>
<dbReference type="Proteomes" id="UP001497497">
    <property type="component" value="Unassembled WGS sequence"/>
</dbReference>
<sequence length="706" mass="80439">MDEGDSLKIPDSSCRPTGMDLEQTEEGCWKQLCQELLSKNATDSFSDENNCFGRPGSQIDKKVEFKNKFGEKVCAVPVIVDFNRVLQLKMIKESNGVINGVSNRDLLHAVCGLYDISLPDMETDTIYNTVCAKWARTIVIVQELNDSISDMTDRNVKKKMKAKKCSSDSSEDKKSEDEDKPTENAWKDKVDEEEDIYKEDEETNYSAFIEVFSDTDEEEEDDDDDDDDEEQEDGPEENYTKGIHTFINASIERRKKRDECDCTVPASAIGIENRLLACATFEKKFIEHKERVVHLTLISVRPRYRSYKIGRYLLSKCVSPSVTGHYEAVVVHADNSAVEFFSKFGFSADVILNTKWTELADAFTNCTLMSYFPAFSGHSLLYTEVSKETDVDLYKIDQELDMWSKKSREAYQGQLSCAMKFRNEILQLKHIVVHSHHLRSLQKINKQNELLNKCLSGQESNKDLVHMGLKTATFVITSRLYVDQYLCYHLYMWINTFVITSICVSIPLLSPLYMYQYLCYHLYINAEIISKFIQGMEVDNSVNILYSVSSIVKASLPAGIHERFTAAIGQLQDPSMVTTLYYCGSLEKPDRLQHILNNGFSEEDFTCGEFGRGLYFSKYPSKAAQFSVLGKLLEAQVGLGQVETVMKYDRTRKAPSEGNDSIFTPGRLYRPGDEGRGAILCQEYVIFNVLQVLPLWLMSYSAYPNS</sequence>
<dbReference type="InterPro" id="IPR016181">
    <property type="entry name" value="Acyl_CoA_acyltransferase"/>
</dbReference>
<dbReference type="Gene3D" id="3.90.228.10">
    <property type="match status" value="1"/>
</dbReference>
<accession>A0AAV2HBL4</accession>
<dbReference type="Pfam" id="PF13673">
    <property type="entry name" value="Acetyltransf_10"/>
    <property type="match status" value="1"/>
</dbReference>
<dbReference type="GO" id="GO:0003950">
    <property type="term" value="F:NAD+ poly-ADP-ribosyltransferase activity"/>
    <property type="evidence" value="ECO:0007669"/>
    <property type="project" value="InterPro"/>
</dbReference>
<dbReference type="SUPFAM" id="SSF56399">
    <property type="entry name" value="ADP-ribosylation"/>
    <property type="match status" value="1"/>
</dbReference>
<dbReference type="PROSITE" id="PS51186">
    <property type="entry name" value="GNAT"/>
    <property type="match status" value="1"/>
</dbReference>
<evidence type="ECO:0000256" key="1">
    <source>
        <dbReference type="SAM" id="MobiDB-lite"/>
    </source>
</evidence>
<dbReference type="Gene3D" id="3.40.630.30">
    <property type="match status" value="1"/>
</dbReference>
<proteinExistence type="predicted"/>